<accession>A0A9D9H3X2</accession>
<dbReference type="InterPro" id="IPR036059">
    <property type="entry name" value="TldD/PmbA_sf"/>
</dbReference>
<dbReference type="InterPro" id="IPR047657">
    <property type="entry name" value="PmbA"/>
</dbReference>
<comment type="caution">
    <text evidence="5">The sequence shown here is derived from an EMBL/GenBank/DDBJ whole genome shotgun (WGS) entry which is preliminary data.</text>
</comment>
<reference evidence="5" key="2">
    <citation type="journal article" date="2021" name="PeerJ">
        <title>Extensive microbial diversity within the chicken gut microbiome revealed by metagenomics and culture.</title>
        <authorList>
            <person name="Gilroy R."/>
            <person name="Ravi A."/>
            <person name="Getino M."/>
            <person name="Pursley I."/>
            <person name="Horton D.L."/>
            <person name="Alikhan N.F."/>
            <person name="Baker D."/>
            <person name="Gharbi K."/>
            <person name="Hall N."/>
            <person name="Watson M."/>
            <person name="Adriaenssens E.M."/>
            <person name="Foster-Nyarko E."/>
            <person name="Jarju S."/>
            <person name="Secka A."/>
            <person name="Antonio M."/>
            <person name="Oren A."/>
            <person name="Chaudhuri R.R."/>
            <person name="La Ragione R."/>
            <person name="Hildebrand F."/>
            <person name="Pallen M.J."/>
        </authorList>
    </citation>
    <scope>NUCLEOTIDE SEQUENCE</scope>
    <source>
        <strain evidence="5">F6-4510</strain>
    </source>
</reference>
<evidence type="ECO:0000313" key="6">
    <source>
        <dbReference type="Proteomes" id="UP000823611"/>
    </source>
</evidence>
<evidence type="ECO:0000259" key="2">
    <source>
        <dbReference type="Pfam" id="PF01523"/>
    </source>
</evidence>
<dbReference type="InterPro" id="IPR002510">
    <property type="entry name" value="Metalloprtase-TldD/E_N"/>
</dbReference>
<organism evidence="5 6">
    <name type="scientific">Candidatus Fimicola merdigallinarum</name>
    <dbReference type="NCBI Taxonomy" id="2840819"/>
    <lineage>
        <taxon>Bacteria</taxon>
        <taxon>Bacillati</taxon>
        <taxon>Bacillota</taxon>
        <taxon>Clostridia</taxon>
        <taxon>Lachnospirales</taxon>
        <taxon>Lachnospiraceae</taxon>
        <taxon>Lachnospiraceae incertae sedis</taxon>
        <taxon>Candidatus Fimicola</taxon>
    </lineage>
</organism>
<protein>
    <submittedName>
        <fullName evidence="5">TldD/PmbA family protein</fullName>
    </submittedName>
</protein>
<dbReference type="InterPro" id="IPR045569">
    <property type="entry name" value="Metalloprtase-TldD/E_C"/>
</dbReference>
<dbReference type="InterPro" id="IPR045570">
    <property type="entry name" value="Metalloprtase-TldD/E_cen_dom"/>
</dbReference>
<dbReference type="SUPFAM" id="SSF111283">
    <property type="entry name" value="Putative modulator of DNA gyrase, PmbA/TldD"/>
    <property type="match status" value="1"/>
</dbReference>
<dbReference type="GO" id="GO:0005829">
    <property type="term" value="C:cytosol"/>
    <property type="evidence" value="ECO:0007669"/>
    <property type="project" value="TreeGrafter"/>
</dbReference>
<evidence type="ECO:0000259" key="4">
    <source>
        <dbReference type="Pfam" id="PF19290"/>
    </source>
</evidence>
<reference evidence="5" key="1">
    <citation type="submission" date="2020-10" db="EMBL/GenBank/DDBJ databases">
        <authorList>
            <person name="Gilroy R."/>
        </authorList>
    </citation>
    <scope>NUCLEOTIDE SEQUENCE</scope>
    <source>
        <strain evidence="5">F6-4510</strain>
    </source>
</reference>
<dbReference type="Gene3D" id="3.30.2290.10">
    <property type="entry name" value="PmbA/TldD superfamily"/>
    <property type="match status" value="1"/>
</dbReference>
<feature type="domain" description="Metalloprotease TldD/E C-terminal" evidence="3">
    <location>
        <begin position="227"/>
        <end position="451"/>
    </location>
</feature>
<evidence type="ECO:0000259" key="3">
    <source>
        <dbReference type="Pfam" id="PF19289"/>
    </source>
</evidence>
<dbReference type="EMBL" id="JADIMX010000128">
    <property type="protein sequence ID" value="MBO8435034.1"/>
    <property type="molecule type" value="Genomic_DNA"/>
</dbReference>
<evidence type="ECO:0000256" key="1">
    <source>
        <dbReference type="ARBA" id="ARBA00005836"/>
    </source>
</evidence>
<dbReference type="Pfam" id="PF01523">
    <property type="entry name" value="PmbA_TldD_1st"/>
    <property type="match status" value="1"/>
</dbReference>
<evidence type="ECO:0000313" key="5">
    <source>
        <dbReference type="EMBL" id="MBO8435034.1"/>
    </source>
</evidence>
<dbReference type="Pfam" id="PF19290">
    <property type="entry name" value="PmbA_TldD_2nd"/>
    <property type="match status" value="1"/>
</dbReference>
<feature type="domain" description="Metalloprotease TldD/E central" evidence="4">
    <location>
        <begin position="114"/>
        <end position="219"/>
    </location>
</feature>
<dbReference type="PANTHER" id="PTHR43421">
    <property type="entry name" value="METALLOPROTEASE PMBA"/>
    <property type="match status" value="1"/>
</dbReference>
<dbReference type="GO" id="GO:0008237">
    <property type="term" value="F:metallopeptidase activity"/>
    <property type="evidence" value="ECO:0007669"/>
    <property type="project" value="InterPro"/>
</dbReference>
<gene>
    <name evidence="5" type="ORF">IAC55_06920</name>
</gene>
<proteinExistence type="inferred from homology"/>
<dbReference type="InterPro" id="IPR035068">
    <property type="entry name" value="TldD/PmbA_N"/>
</dbReference>
<sequence length="452" mass="48927">MIVNFDILRIKVKEEAEKIGFTDWEISFSGSQGTELMVRDGEVSNFENSIQRGIAFRGNINGKTGYSYSEKIDDEAILYLLKEAMENAEILEDDAEIFFEGSESYPEVQGFFEDIEGITPKKLIDSALEMEKALLNSSEYMKSSDMCLMGKSSGESFMANSKGLNLSFKENMALGYVSGIAEKDGDIKTGGDYWYGTDINSFSPNDLGKATGEKIVSHLGAKTIQSDDMNVVFENEAMSDILATFCGVFFAENVQKGFSLLKDKNDTVIASECLTIKDDGICEKSGYSMPFDSEGVAVFNKNVIENGVLKTLLYNIKSATKDGVKSTGNGFRASIKSPVVTACTNLYIEEGKISKAELLKKVGNGIIITDVAGLHAGANTISGDFSLSAEGFLIENGEITSPIEQITVAGNFYDILKNVVAVADDIKFSMVSAMGVFGSPSVFVGKMSISGM</sequence>
<dbReference type="Proteomes" id="UP000823611">
    <property type="component" value="Unassembled WGS sequence"/>
</dbReference>
<dbReference type="AlphaFoldDB" id="A0A9D9H3X2"/>
<dbReference type="Pfam" id="PF19289">
    <property type="entry name" value="PmbA_TldD_3rd"/>
    <property type="match status" value="1"/>
</dbReference>
<name>A0A9D9H3X2_9FIRM</name>
<dbReference type="GO" id="GO:0006508">
    <property type="term" value="P:proteolysis"/>
    <property type="evidence" value="ECO:0007669"/>
    <property type="project" value="InterPro"/>
</dbReference>
<dbReference type="PANTHER" id="PTHR43421:SF1">
    <property type="entry name" value="METALLOPROTEASE PMBA"/>
    <property type="match status" value="1"/>
</dbReference>
<comment type="similarity">
    <text evidence="1">Belongs to the peptidase U62 family.</text>
</comment>
<feature type="domain" description="Metalloprotease TldD/E N-terminal" evidence="2">
    <location>
        <begin position="24"/>
        <end position="88"/>
    </location>
</feature>